<evidence type="ECO:0000313" key="3">
    <source>
        <dbReference type="EMBL" id="NEV92473.1"/>
    </source>
</evidence>
<dbReference type="PANTHER" id="PTHR24094">
    <property type="entry name" value="SECRETED PROTEIN"/>
    <property type="match status" value="1"/>
</dbReference>
<dbReference type="InterPro" id="IPR011089">
    <property type="entry name" value="GmrSD_C"/>
</dbReference>
<feature type="domain" description="GmrSD restriction endonucleases C-terminal" evidence="2">
    <location>
        <begin position="99"/>
        <end position="203"/>
    </location>
</feature>
<evidence type="ECO:0000259" key="2">
    <source>
        <dbReference type="Pfam" id="PF07510"/>
    </source>
</evidence>
<keyword evidence="3" id="KW-0540">Nuclease</keyword>
<dbReference type="PANTHER" id="PTHR24094:SF15">
    <property type="entry name" value="AMP-DEPENDENT SYNTHETASE_LIGASE DOMAIN-CONTAINING PROTEIN-RELATED"/>
    <property type="match status" value="1"/>
</dbReference>
<sequence length="219" mass="23854">MVTSVLRSLVAALLAVLSITASTPAHAADTLPIAQAVTRLTIGAESRDGYDRDAFRHWNRGDDPSDGCSTRNEVLITEAVEPPTVGTRCRLTGGRWWSYYDQVWVTSASSLDIDHMVPLAEAWDSGASAWTAQRREAYANDQGAQTSLAAVTARSNRSKADQDPAQWMPPAAAAHCRYIAEWIATKLRWNLTADEREVAALREAAGGCPDQRVTWELAA</sequence>
<protein>
    <submittedName>
        <fullName evidence="3">HNH endonuclease</fullName>
    </submittedName>
</protein>
<comment type="caution">
    <text evidence="3">The sequence shown here is derived from an EMBL/GenBank/DDBJ whole genome shotgun (WGS) entry which is preliminary data.</text>
</comment>
<dbReference type="RefSeq" id="WP_164461224.1">
    <property type="nucleotide sequence ID" value="NZ_JAAIFS010000015.1"/>
</dbReference>
<feature type="chain" id="PRO_5025340776" evidence="1">
    <location>
        <begin position="28"/>
        <end position="219"/>
    </location>
</feature>
<reference evidence="3" key="1">
    <citation type="journal article" date="2020" name="Microorganisms">
        <title>Isolation, Genomic and Metabolomic Characterization of Streptomyces tendae VITAKN with Quorum Sensing Inhibitory Activity from Southern India.</title>
        <authorList>
            <person name="Ishaque N.M."/>
            <person name="Burgsdorf I."/>
            <person name="Limlingan Malit J.J."/>
            <person name="Saha S."/>
            <person name="Teta R."/>
            <person name="Ewe D."/>
            <person name="Kannabiran K."/>
            <person name="Hrouzek P."/>
            <person name="Steindler L."/>
            <person name="Costantino V."/>
            <person name="Saurav K."/>
        </authorList>
    </citation>
    <scope>NUCLEOTIDE SEQUENCE</scope>
    <source>
        <strain evidence="3">VITAKN</strain>
    </source>
</reference>
<dbReference type="AlphaFoldDB" id="A0A6B3QWM6"/>
<keyword evidence="1" id="KW-0732">Signal</keyword>
<accession>A0A6B3QWM6</accession>
<dbReference type="GO" id="GO:0004519">
    <property type="term" value="F:endonuclease activity"/>
    <property type="evidence" value="ECO:0007669"/>
    <property type="project" value="UniProtKB-KW"/>
</dbReference>
<name>A0A6B3QWM6_STRTE</name>
<gene>
    <name evidence="3" type="ORF">GUR47_38225</name>
</gene>
<feature type="signal peptide" evidence="1">
    <location>
        <begin position="1"/>
        <end position="27"/>
    </location>
</feature>
<evidence type="ECO:0000256" key="1">
    <source>
        <dbReference type="SAM" id="SignalP"/>
    </source>
</evidence>
<keyword evidence="3" id="KW-0255">Endonuclease</keyword>
<organism evidence="3">
    <name type="scientific">Streptomyces tendae</name>
    <dbReference type="NCBI Taxonomy" id="1932"/>
    <lineage>
        <taxon>Bacteria</taxon>
        <taxon>Bacillati</taxon>
        <taxon>Actinomycetota</taxon>
        <taxon>Actinomycetes</taxon>
        <taxon>Kitasatosporales</taxon>
        <taxon>Streptomycetaceae</taxon>
        <taxon>Streptomyces</taxon>
    </lineage>
</organism>
<keyword evidence="3" id="KW-0378">Hydrolase</keyword>
<dbReference type="EMBL" id="JAAIFS010000015">
    <property type="protein sequence ID" value="NEV92473.1"/>
    <property type="molecule type" value="Genomic_DNA"/>
</dbReference>
<proteinExistence type="predicted"/>
<dbReference type="Pfam" id="PF07510">
    <property type="entry name" value="GmrSD_C"/>
    <property type="match status" value="1"/>
</dbReference>